<dbReference type="RefSeq" id="YP_009840338.1">
    <property type="nucleotide sequence ID" value="NC_048724.1"/>
</dbReference>
<reference evidence="1 2" key="1">
    <citation type="submission" date="2018-07" db="EMBL/GenBank/DDBJ databases">
        <authorList>
            <person name="Hale R.H."/>
            <person name="Adeyemo E.A."/>
            <person name="Delwel I.O."/>
            <person name="Garcia C."/>
            <person name="Hamid F."/>
            <person name="Martinez A."/>
            <person name="Perez Osorio E."/>
            <person name="Smith B."/>
            <person name="Standridge C.A."/>
            <person name="Bhuiyan S."/>
            <person name="Visi D.K."/>
            <person name="Allen M.S."/>
            <person name="Hughes L.E."/>
            <person name="Garlena R.A."/>
            <person name="Russell D.A."/>
            <person name="Pope W.H."/>
            <person name="Jacobs-Sera D."/>
            <person name="Hatfull G.F."/>
        </authorList>
    </citation>
    <scope>NUCLEOTIDE SEQUENCE [LARGE SCALE GENOMIC DNA]</scope>
</reference>
<keyword evidence="2" id="KW-1185">Reference proteome</keyword>
<dbReference type="GeneID" id="55610484"/>
<accession>A0A345MHR7</accession>
<sequence>MRANEEWRKDPRRRFLAGHLCKKRARLYLMMIEDLERAQRSLRMIQETGLEIPGPLNGYRAMSFASDIEDARRKYDHYNNPTKTLIGNMAAFGEGAE</sequence>
<protein>
    <submittedName>
        <fullName evidence="1">Uncharacterized protein</fullName>
    </submittedName>
</protein>
<proteinExistence type="predicted"/>
<dbReference type="EMBL" id="MH590599">
    <property type="protein sequence ID" value="AXH70098.1"/>
    <property type="molecule type" value="Genomic_DNA"/>
</dbReference>
<dbReference type="Proteomes" id="UP000259862">
    <property type="component" value="Segment"/>
</dbReference>
<evidence type="ECO:0000313" key="2">
    <source>
        <dbReference type="Proteomes" id="UP000259862"/>
    </source>
</evidence>
<organism evidence="1 2">
    <name type="scientific">Streptomyces phage Karimac</name>
    <dbReference type="NCBI Taxonomy" id="2283303"/>
    <lineage>
        <taxon>Viruses</taxon>
        <taxon>Duplodnaviria</taxon>
        <taxon>Heunggongvirae</taxon>
        <taxon>Uroviricota</taxon>
        <taxon>Caudoviricetes</taxon>
        <taxon>Stanwilliamsviridae</taxon>
        <taxon>Boydwoodruffvirinae</taxon>
        <taxon>Karimacvirus</taxon>
        <taxon>Karimacvirus karimac</taxon>
        <taxon>Streptomyces virus Karimac</taxon>
    </lineage>
</organism>
<evidence type="ECO:0000313" key="1">
    <source>
        <dbReference type="EMBL" id="AXH70098.1"/>
    </source>
</evidence>
<gene>
    <name evidence="1" type="primary">205</name>
    <name evidence="1" type="ORF">SEA_KARIMAC_205</name>
</gene>
<dbReference type="KEGG" id="vg:55610484"/>
<name>A0A345MHR7_9CAUD</name>